<feature type="binding site" evidence="7">
    <location>
        <position position="63"/>
    </location>
    <ligand>
        <name>NADP(+)</name>
        <dbReference type="ChEBI" id="CHEBI:58349"/>
    </ligand>
</feature>
<evidence type="ECO:0000256" key="4">
    <source>
        <dbReference type="ARBA" id="ARBA00022857"/>
    </source>
</evidence>
<feature type="binding site" evidence="7">
    <location>
        <position position="170"/>
    </location>
    <ligand>
        <name>NADP(+)</name>
        <dbReference type="ChEBI" id="CHEBI:58349"/>
    </ligand>
</feature>
<dbReference type="Pfam" id="PF02781">
    <property type="entry name" value="G6PD_C"/>
    <property type="match status" value="1"/>
</dbReference>
<dbReference type="InterPro" id="IPR019796">
    <property type="entry name" value="G6P_DH_AS"/>
</dbReference>
<dbReference type="SUPFAM" id="SSF55347">
    <property type="entry name" value="Glyceraldehyde-3-phosphate dehydrogenase-like, C-terminal domain"/>
    <property type="match status" value="1"/>
</dbReference>
<dbReference type="PROSITE" id="PS00069">
    <property type="entry name" value="G6P_DEHYDROGENASE"/>
    <property type="match status" value="1"/>
</dbReference>
<name>A0ABW2XVU1_9ACTN</name>
<dbReference type="HAMAP" id="MF_00966">
    <property type="entry name" value="G6PD"/>
    <property type="match status" value="1"/>
</dbReference>
<keyword evidence="6 7" id="KW-0119">Carbohydrate metabolism</keyword>
<keyword evidence="4 7" id="KW-0521">NADP</keyword>
<comment type="catalytic activity">
    <reaction evidence="7">
        <text>D-glucose 6-phosphate + NADP(+) = 6-phospho-D-glucono-1,5-lactone + NADPH + H(+)</text>
        <dbReference type="Rhea" id="RHEA:15841"/>
        <dbReference type="ChEBI" id="CHEBI:15378"/>
        <dbReference type="ChEBI" id="CHEBI:57783"/>
        <dbReference type="ChEBI" id="CHEBI:57955"/>
        <dbReference type="ChEBI" id="CHEBI:58349"/>
        <dbReference type="ChEBI" id="CHEBI:61548"/>
        <dbReference type="EC" id="1.1.1.49"/>
    </reaction>
</comment>
<evidence type="ECO:0000259" key="8">
    <source>
        <dbReference type="Pfam" id="PF00479"/>
    </source>
</evidence>
<comment type="function">
    <text evidence="7">Catalyzes the oxidation of glucose 6-phosphate to 6-phosphogluconolactone.</text>
</comment>
<evidence type="ECO:0000256" key="2">
    <source>
        <dbReference type="ARBA" id="ARBA00009975"/>
    </source>
</evidence>
<dbReference type="InterPro" id="IPR022675">
    <property type="entry name" value="G6P_DH_C"/>
</dbReference>
<dbReference type="SUPFAM" id="SSF51735">
    <property type="entry name" value="NAD(P)-binding Rossmann-fold domains"/>
    <property type="match status" value="1"/>
</dbReference>
<dbReference type="EC" id="1.1.1.49" evidence="7"/>
<dbReference type="InterPro" id="IPR022674">
    <property type="entry name" value="G6P_DH_NAD-bd"/>
</dbReference>
<dbReference type="Gene3D" id="3.40.50.720">
    <property type="entry name" value="NAD(P)-binding Rossmann-like Domain"/>
    <property type="match status" value="1"/>
</dbReference>
<feature type="binding site" evidence="7">
    <location>
        <position position="204"/>
    </location>
    <ligand>
        <name>substrate</name>
    </ligand>
</feature>
<dbReference type="NCBIfam" id="TIGR00871">
    <property type="entry name" value="zwf"/>
    <property type="match status" value="1"/>
</dbReference>
<comment type="similarity">
    <text evidence="2 7">Belongs to the glucose-6-phosphate dehydrogenase family.</text>
</comment>
<keyword evidence="3 7" id="KW-0313">Glucose metabolism</keyword>
<sequence>MTNTANPLRDPRDKRLPRVAGPCVLVLFGVTGDLSRKKLLPAIYDLSNRGLLPPGFSLVGFARRDWENEDFRQIAYESVKAHARTPFREDVWTHLSEGMHFVPGEFGDPGAFDALAMAVKELDESRGTGGNYAFYLSVPPKFFPQVVEQLQRSGLAERKERQWRRVVIEKPFGHDLKSAKELNDTVHRVFPEESIFRIDHYLGKETVQNILALRFANTMYEPIWNRSYVDHVQITMAEDIGIGGRAGYYDGIGAARDVIQNHLLQLLALTSMEEPTSFSAEAVREEKAKILSSVRVASDLSLATARGQYAAGWQGGVSVQGYLEEDGIPAGSRTETYAAIKLEIDNRRWAGVPFYLRTGKRLSRRVTEVAMVFDRAPHLPFSHTDTEELGQNALVMRVQPDEGITVRFGSKVPGTSMEIRDVNMDFAYGESFTESSPEAYERLLLDVLIGDPPLFPRQEEVELSWKILDPITEYWASQGDMEQYPSGGYGPESADELMARDGRTWRRL</sequence>
<evidence type="ECO:0000256" key="3">
    <source>
        <dbReference type="ARBA" id="ARBA00022526"/>
    </source>
</evidence>
<feature type="binding site" evidence="7">
    <location>
        <position position="360"/>
    </location>
    <ligand>
        <name>substrate</name>
    </ligand>
</feature>
<evidence type="ECO:0000313" key="10">
    <source>
        <dbReference type="EMBL" id="MFD0690496.1"/>
    </source>
</evidence>
<feature type="binding site" evidence="7">
    <location>
        <position position="200"/>
    </location>
    <ligand>
        <name>substrate</name>
    </ligand>
</feature>
<dbReference type="EMBL" id="JBHTGP010000018">
    <property type="protein sequence ID" value="MFD0690496.1"/>
    <property type="molecule type" value="Genomic_DNA"/>
</dbReference>
<evidence type="ECO:0000259" key="9">
    <source>
        <dbReference type="Pfam" id="PF02781"/>
    </source>
</evidence>
<comment type="caution">
    <text evidence="10">The sequence shown here is derived from an EMBL/GenBank/DDBJ whole genome shotgun (WGS) entry which is preliminary data.</text>
</comment>
<accession>A0ABW2XVU1</accession>
<dbReference type="GO" id="GO:0004345">
    <property type="term" value="F:glucose-6-phosphate dehydrogenase activity"/>
    <property type="evidence" value="ECO:0007669"/>
    <property type="project" value="UniProtKB-EC"/>
</dbReference>
<dbReference type="PRINTS" id="PR00079">
    <property type="entry name" value="G6PDHDRGNASE"/>
</dbReference>
<comment type="caution">
    <text evidence="7">Lacks conserved residue(s) required for the propagation of feature annotation.</text>
</comment>
<proteinExistence type="inferred from homology"/>
<feature type="binding site" evidence="7">
    <location>
        <position position="238"/>
    </location>
    <ligand>
        <name>substrate</name>
    </ligand>
</feature>
<dbReference type="InterPro" id="IPR001282">
    <property type="entry name" value="G6P_DH"/>
</dbReference>
<evidence type="ECO:0000313" key="11">
    <source>
        <dbReference type="Proteomes" id="UP001597063"/>
    </source>
</evidence>
<dbReference type="PANTHER" id="PTHR23429:SF0">
    <property type="entry name" value="GLUCOSE-6-PHOSPHATE 1-DEHYDROGENASE"/>
    <property type="match status" value="1"/>
</dbReference>
<evidence type="ECO:0000256" key="1">
    <source>
        <dbReference type="ARBA" id="ARBA00004937"/>
    </source>
</evidence>
<protein>
    <recommendedName>
        <fullName evidence="7">Glucose-6-phosphate 1-dehydrogenase</fullName>
        <shortName evidence="7">G6PD</shortName>
        <ecNumber evidence="7">1.1.1.49</ecNumber>
    </recommendedName>
</protein>
<evidence type="ECO:0000256" key="7">
    <source>
        <dbReference type="HAMAP-Rule" id="MF_00966"/>
    </source>
</evidence>
<gene>
    <name evidence="7 10" type="primary">zwf</name>
    <name evidence="10" type="ORF">ACFQZM_38830</name>
</gene>
<dbReference type="PIRSF" id="PIRSF000110">
    <property type="entry name" value="G6PD"/>
    <property type="match status" value="1"/>
</dbReference>
<feature type="domain" description="Glucose-6-phosphate dehydrogenase NAD-binding" evidence="8">
    <location>
        <begin position="26"/>
        <end position="209"/>
    </location>
</feature>
<keyword evidence="5 7" id="KW-0560">Oxidoreductase</keyword>
<evidence type="ECO:0000256" key="5">
    <source>
        <dbReference type="ARBA" id="ARBA00023002"/>
    </source>
</evidence>
<reference evidence="11" key="1">
    <citation type="journal article" date="2019" name="Int. J. Syst. Evol. Microbiol.">
        <title>The Global Catalogue of Microorganisms (GCM) 10K type strain sequencing project: providing services to taxonomists for standard genome sequencing and annotation.</title>
        <authorList>
            <consortium name="The Broad Institute Genomics Platform"/>
            <consortium name="The Broad Institute Genome Sequencing Center for Infectious Disease"/>
            <person name="Wu L."/>
            <person name="Ma J."/>
        </authorList>
    </citation>
    <scope>NUCLEOTIDE SEQUENCE [LARGE SCALE GENOMIC DNA]</scope>
    <source>
        <strain evidence="11">JCM 9371</strain>
    </source>
</reference>
<organism evidence="10 11">
    <name type="scientific">Actinomadura fibrosa</name>
    <dbReference type="NCBI Taxonomy" id="111802"/>
    <lineage>
        <taxon>Bacteria</taxon>
        <taxon>Bacillati</taxon>
        <taxon>Actinomycetota</taxon>
        <taxon>Actinomycetes</taxon>
        <taxon>Streptosporangiales</taxon>
        <taxon>Thermomonosporaceae</taxon>
        <taxon>Actinomadura</taxon>
    </lineage>
</organism>
<dbReference type="PANTHER" id="PTHR23429">
    <property type="entry name" value="GLUCOSE-6-PHOSPHATE 1-DEHYDROGENASE G6PD"/>
    <property type="match status" value="1"/>
</dbReference>
<evidence type="ECO:0000256" key="6">
    <source>
        <dbReference type="ARBA" id="ARBA00023277"/>
    </source>
</evidence>
<feature type="domain" description="Glucose-6-phosphate dehydrogenase C-terminal" evidence="9">
    <location>
        <begin position="211"/>
        <end position="506"/>
    </location>
</feature>
<feature type="binding site" evidence="7">
    <location>
        <position position="257"/>
    </location>
    <ligand>
        <name>substrate</name>
    </ligand>
</feature>
<comment type="pathway">
    <text evidence="1 7">Carbohydrate degradation; pentose phosphate pathway; D-ribulose 5-phosphate from D-glucose 6-phosphate (oxidative stage): step 1/3.</text>
</comment>
<dbReference type="Pfam" id="PF00479">
    <property type="entry name" value="G6PD_N"/>
    <property type="match status" value="1"/>
</dbReference>
<dbReference type="RefSeq" id="WP_131763004.1">
    <property type="nucleotide sequence ID" value="NZ_CAACUY010000281.1"/>
</dbReference>
<dbReference type="Proteomes" id="UP001597063">
    <property type="component" value="Unassembled WGS sequence"/>
</dbReference>
<feature type="binding site" evidence="7">
    <location>
        <begin position="105"/>
        <end position="106"/>
    </location>
    <ligand>
        <name>NADP(+)</name>
        <dbReference type="ChEBI" id="CHEBI:58349"/>
    </ligand>
</feature>
<feature type="active site" description="Proton acceptor" evidence="7">
    <location>
        <position position="262"/>
    </location>
</feature>
<keyword evidence="11" id="KW-1185">Reference proteome</keyword>
<dbReference type="InterPro" id="IPR036291">
    <property type="entry name" value="NAD(P)-bd_dom_sf"/>
</dbReference>
<dbReference type="Gene3D" id="3.30.360.10">
    <property type="entry name" value="Dihydrodipicolinate Reductase, domain 2"/>
    <property type="match status" value="1"/>
</dbReference>